<gene>
    <name evidence="1" type="ORF">BN877_I1142</name>
</gene>
<dbReference type="Proteomes" id="UP000016944">
    <property type="component" value="Chromosome I"/>
</dbReference>
<dbReference type="KEGG" id="rir:BN877_I1142"/>
<reference evidence="1 2" key="1">
    <citation type="journal article" date="2013" name="Genome Announc.">
        <title>Complete Genome Sequence of the Sesbania Symbiont and Rice Growth-Promoting Endophyte Rhizobium sp. Strain IRBG74.</title>
        <authorList>
            <person name="Crook M.B."/>
            <person name="Mitra S."/>
            <person name="Ane J.M."/>
            <person name="Sadowsky M.J."/>
            <person name="Gyaneshwar P."/>
        </authorList>
    </citation>
    <scope>NUCLEOTIDE SEQUENCE [LARGE SCALE GENOMIC DNA]</scope>
    <source>
        <strain evidence="1 2">IRBG74</strain>
    </source>
</reference>
<dbReference type="HOGENOM" id="CLU_2094913_0_0_5"/>
<proteinExistence type="predicted"/>
<name>U4PSF7_9HYPH</name>
<sequence>MRRTSRNARSFRDLLIPRIASFASAAPEGRRPNTRIARQRVGYKIGEAIDYQYQLRRGASPARCGNRATGFPILYATLPIAHFFQRFFHINVAYDLNRSFARKERRACPSRDQEST</sequence>
<organism evidence="1 2">
    <name type="scientific">Agrobacterium pusense</name>
    <dbReference type="NCBI Taxonomy" id="648995"/>
    <lineage>
        <taxon>Bacteria</taxon>
        <taxon>Pseudomonadati</taxon>
        <taxon>Pseudomonadota</taxon>
        <taxon>Alphaproteobacteria</taxon>
        <taxon>Hyphomicrobiales</taxon>
        <taxon>Rhizobiaceae</taxon>
        <taxon>Rhizobium/Agrobacterium group</taxon>
        <taxon>Agrobacterium</taxon>
    </lineage>
</organism>
<dbReference type="EMBL" id="HG518322">
    <property type="protein sequence ID" value="CDI08052.1"/>
    <property type="molecule type" value="Genomic_DNA"/>
</dbReference>
<evidence type="ECO:0000313" key="1">
    <source>
        <dbReference type="EMBL" id="CDI08052.1"/>
    </source>
</evidence>
<dbReference type="AlphaFoldDB" id="U4PSF7"/>
<accession>U4PSF7</accession>
<protein>
    <submittedName>
        <fullName evidence="1">Uncharacterized protein</fullName>
    </submittedName>
</protein>
<evidence type="ECO:0000313" key="2">
    <source>
        <dbReference type="Proteomes" id="UP000016944"/>
    </source>
</evidence>